<protein>
    <submittedName>
        <fullName evidence="1">Uncharacterized protein</fullName>
    </submittedName>
</protein>
<reference evidence="1" key="2">
    <citation type="submission" date="2020-09" db="EMBL/GenBank/DDBJ databases">
        <authorList>
            <person name="Sun Q."/>
            <person name="Zhou Y."/>
        </authorList>
    </citation>
    <scope>NUCLEOTIDE SEQUENCE</scope>
    <source>
        <strain evidence="1">CGMCC 1.15371</strain>
    </source>
</reference>
<comment type="caution">
    <text evidence="1">The sequence shown here is derived from an EMBL/GenBank/DDBJ whole genome shotgun (WGS) entry which is preliminary data.</text>
</comment>
<dbReference type="RefSeq" id="WP_188695409.1">
    <property type="nucleotide sequence ID" value="NZ_BMIR01000014.1"/>
</dbReference>
<name>A0A8J2YJX4_9BACL</name>
<accession>A0A8J2YJX4</accession>
<sequence length="121" mass="13779">MWGQIERFTKVAAKRATTIGTFLEAFKRKMACETINPKWCEAGEQTITGFQDANGNIIVPGEQEKKRQFLTEVIEGGQDEAILYQLYKETARAVMLVRARLEDEKPIEQNLESIIEGEIVE</sequence>
<reference evidence="1" key="1">
    <citation type="journal article" date="2014" name="Int. J. Syst. Evol. Microbiol.">
        <title>Complete genome sequence of Corynebacterium casei LMG S-19264T (=DSM 44701T), isolated from a smear-ripened cheese.</title>
        <authorList>
            <consortium name="US DOE Joint Genome Institute (JGI-PGF)"/>
            <person name="Walter F."/>
            <person name="Albersmeier A."/>
            <person name="Kalinowski J."/>
            <person name="Ruckert C."/>
        </authorList>
    </citation>
    <scope>NUCLEOTIDE SEQUENCE</scope>
    <source>
        <strain evidence="1">CGMCC 1.15371</strain>
    </source>
</reference>
<proteinExistence type="predicted"/>
<gene>
    <name evidence="1" type="ORF">GCM10011391_28210</name>
</gene>
<evidence type="ECO:0000313" key="1">
    <source>
        <dbReference type="EMBL" id="GGE47802.1"/>
    </source>
</evidence>
<keyword evidence="2" id="KW-1185">Reference proteome</keyword>
<dbReference type="Proteomes" id="UP000628775">
    <property type="component" value="Unassembled WGS sequence"/>
</dbReference>
<evidence type="ECO:0000313" key="2">
    <source>
        <dbReference type="Proteomes" id="UP000628775"/>
    </source>
</evidence>
<organism evidence="1 2">
    <name type="scientific">Pullulanibacillus camelliae</name>
    <dbReference type="NCBI Taxonomy" id="1707096"/>
    <lineage>
        <taxon>Bacteria</taxon>
        <taxon>Bacillati</taxon>
        <taxon>Bacillota</taxon>
        <taxon>Bacilli</taxon>
        <taxon>Bacillales</taxon>
        <taxon>Sporolactobacillaceae</taxon>
        <taxon>Pullulanibacillus</taxon>
    </lineage>
</organism>
<dbReference type="EMBL" id="BMIR01000014">
    <property type="protein sequence ID" value="GGE47802.1"/>
    <property type="molecule type" value="Genomic_DNA"/>
</dbReference>
<dbReference type="AlphaFoldDB" id="A0A8J2YJX4"/>